<dbReference type="EMBL" id="BTRK01000005">
    <property type="protein sequence ID" value="GMR53167.1"/>
    <property type="molecule type" value="Genomic_DNA"/>
</dbReference>
<keyword evidence="2" id="KW-0472">Membrane</keyword>
<dbReference type="Proteomes" id="UP001328107">
    <property type="component" value="Unassembled WGS sequence"/>
</dbReference>
<dbReference type="AlphaFoldDB" id="A0AAN5D020"/>
<protein>
    <submittedName>
        <fullName evidence="3">Uncharacterized protein</fullName>
    </submittedName>
</protein>
<keyword evidence="2" id="KW-1133">Transmembrane helix</keyword>
<evidence type="ECO:0000313" key="3">
    <source>
        <dbReference type="EMBL" id="GMR53167.1"/>
    </source>
</evidence>
<evidence type="ECO:0000256" key="1">
    <source>
        <dbReference type="SAM" id="MobiDB-lite"/>
    </source>
</evidence>
<name>A0AAN5D020_9BILA</name>
<reference evidence="4" key="1">
    <citation type="submission" date="2022-10" db="EMBL/GenBank/DDBJ databases">
        <title>Genome assembly of Pristionchus species.</title>
        <authorList>
            <person name="Yoshida K."/>
            <person name="Sommer R.J."/>
        </authorList>
    </citation>
    <scope>NUCLEOTIDE SEQUENCE [LARGE SCALE GENOMIC DNA]</scope>
    <source>
        <strain evidence="4">RS5460</strain>
    </source>
</reference>
<feature type="compositionally biased region" description="Low complexity" evidence="1">
    <location>
        <begin position="1"/>
        <end position="18"/>
    </location>
</feature>
<feature type="compositionally biased region" description="Polar residues" evidence="1">
    <location>
        <begin position="76"/>
        <end position="98"/>
    </location>
</feature>
<gene>
    <name evidence="3" type="ORF">PMAYCL1PPCAC_23362</name>
</gene>
<evidence type="ECO:0000313" key="4">
    <source>
        <dbReference type="Proteomes" id="UP001328107"/>
    </source>
</evidence>
<feature type="non-terminal residue" evidence="3">
    <location>
        <position position="1"/>
    </location>
</feature>
<keyword evidence="2" id="KW-0812">Transmembrane</keyword>
<accession>A0AAN5D020</accession>
<keyword evidence="4" id="KW-1185">Reference proteome</keyword>
<feature type="transmembrane region" description="Helical" evidence="2">
    <location>
        <begin position="233"/>
        <end position="255"/>
    </location>
</feature>
<evidence type="ECO:0000256" key="2">
    <source>
        <dbReference type="SAM" id="Phobius"/>
    </source>
</evidence>
<organism evidence="3 4">
    <name type="scientific">Pristionchus mayeri</name>
    <dbReference type="NCBI Taxonomy" id="1317129"/>
    <lineage>
        <taxon>Eukaryota</taxon>
        <taxon>Metazoa</taxon>
        <taxon>Ecdysozoa</taxon>
        <taxon>Nematoda</taxon>
        <taxon>Chromadorea</taxon>
        <taxon>Rhabditida</taxon>
        <taxon>Rhabditina</taxon>
        <taxon>Diplogasteromorpha</taxon>
        <taxon>Diplogasteroidea</taxon>
        <taxon>Neodiplogasteridae</taxon>
        <taxon>Pristionchus</taxon>
    </lineage>
</organism>
<feature type="region of interest" description="Disordered" evidence="1">
    <location>
        <begin position="1"/>
        <end position="20"/>
    </location>
</feature>
<sequence length="261" mass="29374">PRSPSSRSLSPSRPFSPSEAAAIQFTHPDHLLTPPLSPINRTAKYHIIMRGGDRYERGADLLSPLETFEHYENRARSPQSASGQWASEQPPQPPTRYTSNRDSRHATRQTQGYNQGVRSAISHRSPTYPQPIHSSNGQLACEYRAQPQSYAPQQATRSYDTRPSTVACEYRADPRMAEPLRPLITDYRSNGIENGRQQGNAAYEYRGRDVSPSVRTTVTSYQPRAKDKLPLRWIICIAICVPLFIIICIMVAVQLQELGIL</sequence>
<feature type="region of interest" description="Disordered" evidence="1">
    <location>
        <begin position="73"/>
        <end position="116"/>
    </location>
</feature>
<proteinExistence type="predicted"/>
<comment type="caution">
    <text evidence="3">The sequence shown here is derived from an EMBL/GenBank/DDBJ whole genome shotgun (WGS) entry which is preliminary data.</text>
</comment>